<dbReference type="InterPro" id="IPR038492">
    <property type="entry name" value="GBBH-like_N_sf"/>
</dbReference>
<dbReference type="PANTHER" id="PTHR35303:SF5">
    <property type="entry name" value="OS02G0197800 PROTEIN"/>
    <property type="match status" value="1"/>
</dbReference>
<protein>
    <submittedName>
        <fullName evidence="5">DUF971 family protein</fullName>
    </submittedName>
</protein>
<feature type="domain" description="Gamma-butyrobetaine hydroxylase-like N-terminal" evidence="4">
    <location>
        <begin position="26"/>
        <end position="110"/>
    </location>
</feature>
<gene>
    <name evidence="5" type="ORF">QOZ94_002242</name>
</gene>
<evidence type="ECO:0000259" key="4">
    <source>
        <dbReference type="Pfam" id="PF06155"/>
    </source>
</evidence>
<organism evidence="5 6">
    <name type="scientific">Xanthobacter agilis</name>
    <dbReference type="NCBI Taxonomy" id="47492"/>
    <lineage>
        <taxon>Bacteria</taxon>
        <taxon>Pseudomonadati</taxon>
        <taxon>Pseudomonadota</taxon>
        <taxon>Alphaproteobacteria</taxon>
        <taxon>Hyphomicrobiales</taxon>
        <taxon>Xanthobacteraceae</taxon>
        <taxon>Xanthobacter</taxon>
    </lineage>
</organism>
<feature type="region of interest" description="Disordered" evidence="3">
    <location>
        <begin position="1"/>
        <end position="20"/>
    </location>
</feature>
<accession>A0ABU0LE86</accession>
<dbReference type="Proteomes" id="UP001241747">
    <property type="component" value="Unassembled WGS sequence"/>
</dbReference>
<evidence type="ECO:0000256" key="1">
    <source>
        <dbReference type="ARBA" id="ARBA00022723"/>
    </source>
</evidence>
<keyword evidence="1" id="KW-0479">Metal-binding</keyword>
<dbReference type="Pfam" id="PF06155">
    <property type="entry name" value="GBBH-like_N"/>
    <property type="match status" value="1"/>
</dbReference>
<reference evidence="5 6" key="1">
    <citation type="submission" date="2023-07" db="EMBL/GenBank/DDBJ databases">
        <title>Genomic Encyclopedia of Type Strains, Phase IV (KMG-IV): sequencing the most valuable type-strain genomes for metagenomic binning, comparative biology and taxonomic classification.</title>
        <authorList>
            <person name="Goeker M."/>
        </authorList>
    </citation>
    <scope>NUCLEOTIDE SEQUENCE [LARGE SCALE GENOMIC DNA]</scope>
    <source>
        <strain evidence="5 6">DSM 3770</strain>
    </source>
</reference>
<feature type="compositionally biased region" description="Low complexity" evidence="3">
    <location>
        <begin position="7"/>
        <end position="20"/>
    </location>
</feature>
<dbReference type="PANTHER" id="PTHR35303">
    <property type="entry name" value="OS02G0197800 PROTEIN"/>
    <property type="match status" value="1"/>
</dbReference>
<keyword evidence="6" id="KW-1185">Reference proteome</keyword>
<dbReference type="RefSeq" id="WP_237344087.1">
    <property type="nucleotide sequence ID" value="NZ_JABWGX010000002.1"/>
</dbReference>
<evidence type="ECO:0000313" key="6">
    <source>
        <dbReference type="Proteomes" id="UP001241747"/>
    </source>
</evidence>
<keyword evidence="2" id="KW-0408">Iron</keyword>
<sequence length="135" mass="14680">MTDEITQQETPQAPAAPVPAAWPTEIRLAEDKSALNVAFDDGASFRIPAELLRVESPSAEVQGHAPHEKVTVAGKRAVRISAVESVGNYAIRLTFDDGHSTGIYPWALLYRYGRDQEGLFTAYLDALKARGLSRG</sequence>
<dbReference type="Gene3D" id="3.30.2020.30">
    <property type="match status" value="1"/>
</dbReference>
<evidence type="ECO:0000256" key="2">
    <source>
        <dbReference type="ARBA" id="ARBA00023004"/>
    </source>
</evidence>
<proteinExistence type="predicted"/>
<evidence type="ECO:0000256" key="3">
    <source>
        <dbReference type="SAM" id="MobiDB-lite"/>
    </source>
</evidence>
<dbReference type="InterPro" id="IPR010376">
    <property type="entry name" value="GBBH-like_N"/>
</dbReference>
<name>A0ABU0LE86_XANAG</name>
<dbReference type="EMBL" id="JAUSVY010000004">
    <property type="protein sequence ID" value="MDQ0505446.1"/>
    <property type="molecule type" value="Genomic_DNA"/>
</dbReference>
<evidence type="ECO:0000313" key="5">
    <source>
        <dbReference type="EMBL" id="MDQ0505446.1"/>
    </source>
</evidence>
<comment type="caution">
    <text evidence="5">The sequence shown here is derived from an EMBL/GenBank/DDBJ whole genome shotgun (WGS) entry which is preliminary data.</text>
</comment>